<gene>
    <name evidence="8" type="ORF">C6Y45_16210</name>
</gene>
<feature type="binding site" evidence="7">
    <location>
        <position position="208"/>
    </location>
    <ligand>
        <name>Mg(2+)</name>
        <dbReference type="ChEBI" id="CHEBI:18420"/>
        <label>1</label>
        <note>catalytic</note>
    </ligand>
</feature>
<dbReference type="GO" id="GO:0046872">
    <property type="term" value="F:metal ion binding"/>
    <property type="evidence" value="ECO:0007669"/>
    <property type="project" value="UniProtKB-KW"/>
</dbReference>
<evidence type="ECO:0000256" key="5">
    <source>
        <dbReference type="ARBA" id="ARBA00022801"/>
    </source>
</evidence>
<evidence type="ECO:0000256" key="4">
    <source>
        <dbReference type="ARBA" id="ARBA00022723"/>
    </source>
</evidence>
<dbReference type="RefSeq" id="WP_107586268.1">
    <property type="nucleotide sequence ID" value="NZ_PZJJ01000047.1"/>
</dbReference>
<dbReference type="CDD" id="cd01637">
    <property type="entry name" value="IMPase_like"/>
    <property type="match status" value="1"/>
</dbReference>
<dbReference type="InterPro" id="IPR020583">
    <property type="entry name" value="Inositol_monoP_metal-BS"/>
</dbReference>
<dbReference type="PANTHER" id="PTHR20854">
    <property type="entry name" value="INOSITOL MONOPHOSPHATASE"/>
    <property type="match status" value="1"/>
</dbReference>
<protein>
    <recommendedName>
        <fullName evidence="3">inositol-phosphate phosphatase</fullName>
        <ecNumber evidence="3">3.1.3.25</ecNumber>
    </recommendedName>
</protein>
<keyword evidence="4 7" id="KW-0479">Metal-binding</keyword>
<feature type="binding site" evidence="7">
    <location>
        <position position="88"/>
    </location>
    <ligand>
        <name>Mg(2+)</name>
        <dbReference type="ChEBI" id="CHEBI:18420"/>
        <label>1</label>
        <note>catalytic</note>
    </ligand>
</feature>
<accession>A0A2T4U272</accession>
<evidence type="ECO:0000256" key="1">
    <source>
        <dbReference type="ARBA" id="ARBA00001033"/>
    </source>
</evidence>
<sequence length="256" mass="28909">MNKFTLKATAESYVREAAEYIREKMQYSYGIDTKEDKNDLVTDVDKSVEDLFKNKIKDNFPGHRLMGEEGSFENIKDLEGTVWILDPIDGTVNFVHMGTNFAISLGIFEDGEPLIGIIYDVMNDELYTSIKGEGAYLNDAKLPELRHRSLEESLVSFNTGWVLKDEKLQRIVRKVRGTRSYGAAAIELAYVASGRIDAYISMKLAPWDIAAGYALLQEVGGIATNYKGEQLQFLSKDTLFAANPAVYKEIEEELYR</sequence>
<dbReference type="GO" id="GO:0007165">
    <property type="term" value="P:signal transduction"/>
    <property type="evidence" value="ECO:0007669"/>
    <property type="project" value="TreeGrafter"/>
</dbReference>
<evidence type="ECO:0000313" key="8">
    <source>
        <dbReference type="EMBL" id="PTL37506.1"/>
    </source>
</evidence>
<dbReference type="AlphaFoldDB" id="A0A2T4U272"/>
<organism evidence="8 9">
    <name type="scientific">Alkalicoccus saliphilus</name>
    <dbReference type="NCBI Taxonomy" id="200989"/>
    <lineage>
        <taxon>Bacteria</taxon>
        <taxon>Bacillati</taxon>
        <taxon>Bacillota</taxon>
        <taxon>Bacilli</taxon>
        <taxon>Bacillales</taxon>
        <taxon>Bacillaceae</taxon>
        <taxon>Alkalicoccus</taxon>
    </lineage>
</organism>
<dbReference type="PROSITE" id="PS00630">
    <property type="entry name" value="IMP_2"/>
    <property type="match status" value="1"/>
</dbReference>
<feature type="binding site" evidence="7">
    <location>
        <position position="68"/>
    </location>
    <ligand>
        <name>Mg(2+)</name>
        <dbReference type="ChEBI" id="CHEBI:18420"/>
        <label>1</label>
        <note>catalytic</note>
    </ligand>
</feature>
<comment type="catalytic activity">
    <reaction evidence="1">
        <text>a myo-inositol phosphate + H2O = myo-inositol + phosphate</text>
        <dbReference type="Rhea" id="RHEA:24056"/>
        <dbReference type="ChEBI" id="CHEBI:15377"/>
        <dbReference type="ChEBI" id="CHEBI:17268"/>
        <dbReference type="ChEBI" id="CHEBI:43474"/>
        <dbReference type="ChEBI" id="CHEBI:84139"/>
        <dbReference type="EC" id="3.1.3.25"/>
    </reaction>
</comment>
<evidence type="ECO:0000313" key="9">
    <source>
        <dbReference type="Proteomes" id="UP000240509"/>
    </source>
</evidence>
<dbReference type="FunFam" id="3.30.540.10:FF:000003">
    <property type="entry name" value="Inositol-1-monophosphatase"/>
    <property type="match status" value="1"/>
</dbReference>
<dbReference type="PROSITE" id="PS00629">
    <property type="entry name" value="IMP_1"/>
    <property type="match status" value="1"/>
</dbReference>
<comment type="caution">
    <text evidence="8">The sequence shown here is derived from an EMBL/GenBank/DDBJ whole genome shotgun (WGS) entry which is preliminary data.</text>
</comment>
<dbReference type="Gene3D" id="3.40.190.80">
    <property type="match status" value="1"/>
</dbReference>
<evidence type="ECO:0000256" key="3">
    <source>
        <dbReference type="ARBA" id="ARBA00013106"/>
    </source>
</evidence>
<dbReference type="OrthoDB" id="9772456at2"/>
<evidence type="ECO:0000256" key="7">
    <source>
        <dbReference type="PIRSR" id="PIRSR600760-2"/>
    </source>
</evidence>
<dbReference type="Proteomes" id="UP000240509">
    <property type="component" value="Unassembled WGS sequence"/>
</dbReference>
<dbReference type="EMBL" id="PZJJ01000047">
    <property type="protein sequence ID" value="PTL37506.1"/>
    <property type="molecule type" value="Genomic_DNA"/>
</dbReference>
<dbReference type="InterPro" id="IPR000760">
    <property type="entry name" value="Inositol_monophosphatase-like"/>
</dbReference>
<comment type="cofactor">
    <cofactor evidence="2 7">
        <name>Mg(2+)</name>
        <dbReference type="ChEBI" id="CHEBI:18420"/>
    </cofactor>
</comment>
<keyword evidence="5" id="KW-0378">Hydrolase</keyword>
<keyword evidence="9" id="KW-1185">Reference proteome</keyword>
<dbReference type="Pfam" id="PF00459">
    <property type="entry name" value="Inositol_P"/>
    <property type="match status" value="1"/>
</dbReference>
<dbReference type="GO" id="GO:0046854">
    <property type="term" value="P:phosphatidylinositol phosphate biosynthetic process"/>
    <property type="evidence" value="ECO:0007669"/>
    <property type="project" value="InterPro"/>
</dbReference>
<dbReference type="GO" id="GO:0006020">
    <property type="term" value="P:inositol metabolic process"/>
    <property type="evidence" value="ECO:0007669"/>
    <property type="project" value="TreeGrafter"/>
</dbReference>
<reference evidence="8 9" key="1">
    <citation type="submission" date="2018-03" db="EMBL/GenBank/DDBJ databases">
        <title>Alkalicoccus saliphilus sp. nov., isolated from a mineral pool.</title>
        <authorList>
            <person name="Zhao B."/>
        </authorList>
    </citation>
    <scope>NUCLEOTIDE SEQUENCE [LARGE SCALE GENOMIC DNA]</scope>
    <source>
        <strain evidence="8 9">6AG</strain>
    </source>
</reference>
<keyword evidence="6 7" id="KW-0460">Magnesium</keyword>
<dbReference type="PANTHER" id="PTHR20854:SF4">
    <property type="entry name" value="INOSITOL-1-MONOPHOSPHATASE-RELATED"/>
    <property type="match status" value="1"/>
</dbReference>
<evidence type="ECO:0000256" key="6">
    <source>
        <dbReference type="ARBA" id="ARBA00022842"/>
    </source>
</evidence>
<dbReference type="GO" id="GO:0008934">
    <property type="term" value="F:inositol monophosphate 1-phosphatase activity"/>
    <property type="evidence" value="ECO:0007669"/>
    <property type="project" value="TreeGrafter"/>
</dbReference>
<proteinExistence type="predicted"/>
<dbReference type="Gene3D" id="3.30.540.10">
    <property type="entry name" value="Fructose-1,6-Bisphosphatase, subunit A, domain 1"/>
    <property type="match status" value="1"/>
</dbReference>
<name>A0A2T4U272_9BACI</name>
<evidence type="ECO:0000256" key="2">
    <source>
        <dbReference type="ARBA" id="ARBA00001946"/>
    </source>
</evidence>
<feature type="binding site" evidence="7">
    <location>
        <position position="89"/>
    </location>
    <ligand>
        <name>Mg(2+)</name>
        <dbReference type="ChEBI" id="CHEBI:18420"/>
        <label>1</label>
        <note>catalytic</note>
    </ligand>
</feature>
<dbReference type="EC" id="3.1.3.25" evidence="3"/>
<dbReference type="SUPFAM" id="SSF56655">
    <property type="entry name" value="Carbohydrate phosphatase"/>
    <property type="match status" value="1"/>
</dbReference>
<dbReference type="PRINTS" id="PR00377">
    <property type="entry name" value="IMPHPHTASES"/>
</dbReference>
<feature type="binding site" evidence="7">
    <location>
        <position position="86"/>
    </location>
    <ligand>
        <name>Mg(2+)</name>
        <dbReference type="ChEBI" id="CHEBI:18420"/>
        <label>1</label>
        <note>catalytic</note>
    </ligand>
</feature>
<dbReference type="InterPro" id="IPR020550">
    <property type="entry name" value="Inositol_monophosphatase_CS"/>
</dbReference>